<dbReference type="PANTHER" id="PTHR20882:SF14">
    <property type="entry name" value="CYTOPLASMIC TRNA 2-THIOLATION PROTEIN 2"/>
    <property type="match status" value="1"/>
</dbReference>
<evidence type="ECO:0000256" key="2">
    <source>
        <dbReference type="ARBA" id="ARBA00022694"/>
    </source>
</evidence>
<evidence type="ECO:0000256" key="3">
    <source>
        <dbReference type="HAMAP-Rule" id="MF_03054"/>
    </source>
</evidence>
<protein>
    <recommendedName>
        <fullName evidence="3">Cytoplasmic tRNA 2-thiolation protein 2</fullName>
    </recommendedName>
</protein>
<evidence type="ECO:0000256" key="1">
    <source>
        <dbReference type="ARBA" id="ARBA00022490"/>
    </source>
</evidence>
<dbReference type="VEuPathDB" id="FungiDB:RhiirFUN_009580"/>
<comment type="function">
    <text evidence="3">Plays a central role in 2-thiolation of mcm(5)S(2)U at tRNA wobble positions of tRNA(Lys), tRNA(Glu) and tRNA(Gln). May act by forming a heterodimer with NCS6 that ligates sulfur from thiocarboxylated URM1 onto the uridine of tRNAs at wobble position. Prior mcm(5) tRNA modification by the elongator complex is required for 2-thiolation. May also be involved in protein urmylation.</text>
</comment>
<keyword evidence="1 3" id="KW-0963">Cytoplasm</keyword>
<dbReference type="UniPathway" id="UPA00988"/>
<dbReference type="AlphaFoldDB" id="U9SUL9"/>
<dbReference type="GO" id="GO:0032447">
    <property type="term" value="P:protein urmylation"/>
    <property type="evidence" value="ECO:0007669"/>
    <property type="project" value="UniProtKB-UniRule"/>
</dbReference>
<dbReference type="SUPFAM" id="SSF52402">
    <property type="entry name" value="Adenine nucleotide alpha hydrolases-like"/>
    <property type="match status" value="1"/>
</dbReference>
<accession>U9SUL9</accession>
<dbReference type="GO" id="GO:0016783">
    <property type="term" value="F:sulfurtransferase activity"/>
    <property type="evidence" value="ECO:0007669"/>
    <property type="project" value="TreeGrafter"/>
</dbReference>
<dbReference type="InterPro" id="IPR019407">
    <property type="entry name" value="CTU2"/>
</dbReference>
<dbReference type="eggNOG" id="KOG2594">
    <property type="taxonomic scope" value="Eukaryota"/>
</dbReference>
<dbReference type="EMBL" id="KI299373">
    <property type="protein sequence ID" value="ERZ97737.1"/>
    <property type="molecule type" value="Genomic_DNA"/>
</dbReference>
<organism evidence="4">
    <name type="scientific">Rhizophagus irregularis (strain DAOM 181602 / DAOM 197198 / MUCL 43194)</name>
    <name type="common">Arbuscular mycorrhizal fungus</name>
    <name type="synonym">Glomus intraradices</name>
    <dbReference type="NCBI Taxonomy" id="747089"/>
    <lineage>
        <taxon>Eukaryota</taxon>
        <taxon>Fungi</taxon>
        <taxon>Fungi incertae sedis</taxon>
        <taxon>Mucoromycota</taxon>
        <taxon>Glomeromycotina</taxon>
        <taxon>Glomeromycetes</taxon>
        <taxon>Glomerales</taxon>
        <taxon>Glomeraceae</taxon>
        <taxon>Rhizophagus</taxon>
    </lineage>
</organism>
<comment type="pathway">
    <text evidence="3">tRNA modification; 5-methoxycarbonylmethyl-2-thiouridine-tRNA biosynthesis.</text>
</comment>
<dbReference type="GO" id="GO:0000049">
    <property type="term" value="F:tRNA binding"/>
    <property type="evidence" value="ECO:0007669"/>
    <property type="project" value="InterPro"/>
</dbReference>
<dbReference type="GO" id="GO:0016779">
    <property type="term" value="F:nucleotidyltransferase activity"/>
    <property type="evidence" value="ECO:0007669"/>
    <property type="project" value="UniProtKB-UniRule"/>
</dbReference>
<gene>
    <name evidence="3" type="primary">NCS2</name>
    <name evidence="3" type="synonym">CTU2</name>
    <name evidence="4" type="ORF">GLOINDRAFT_291912</name>
</gene>
<reference evidence="4" key="1">
    <citation type="submission" date="2013-07" db="EMBL/GenBank/DDBJ databases">
        <title>The genome of an arbuscular mycorrhizal fungus provides insights into the evolution of the oldest plant symbiosis.</title>
        <authorList>
            <consortium name="DOE Joint Genome Institute"/>
            <person name="Tisserant E."/>
            <person name="Malbreil M."/>
            <person name="Kuo A."/>
            <person name="Kohler A."/>
            <person name="Symeonidi A."/>
            <person name="Balestrini R."/>
            <person name="Charron P."/>
            <person name="Duensing N."/>
            <person name="Frei-dit-Frey N."/>
            <person name="Gianinazzi-Pearson V."/>
            <person name="Gilbert B."/>
            <person name="Handa Y."/>
            <person name="Hijri M."/>
            <person name="Kaul R."/>
            <person name="Kawaguchi M."/>
            <person name="Krajinski F."/>
            <person name="Lammers P."/>
            <person name="Lapierre D."/>
            <person name="Masclaux F.G."/>
            <person name="Murat C."/>
            <person name="Morin E."/>
            <person name="Ndikumana S."/>
            <person name="Pagni M."/>
            <person name="Petitpierre D."/>
            <person name="Requena N."/>
            <person name="Rosikiewicz P."/>
            <person name="Riley R."/>
            <person name="Saito K."/>
            <person name="San Clemente H."/>
            <person name="Shapiro H."/>
            <person name="van Tuinen D."/>
            <person name="Becard G."/>
            <person name="Bonfante P."/>
            <person name="Paszkowski U."/>
            <person name="Shachar-Hill Y."/>
            <person name="Young J.P."/>
            <person name="Sanders I.R."/>
            <person name="Henrissat B."/>
            <person name="Rensing S.A."/>
            <person name="Grigoriev I.V."/>
            <person name="Corradi N."/>
            <person name="Roux C."/>
            <person name="Martin F."/>
        </authorList>
    </citation>
    <scope>NUCLEOTIDE SEQUENCE</scope>
    <source>
        <strain evidence="4">DAOM 197198</strain>
    </source>
</reference>
<dbReference type="HAMAP" id="MF_03054">
    <property type="entry name" value="CTU2"/>
    <property type="match status" value="1"/>
</dbReference>
<dbReference type="PANTHER" id="PTHR20882">
    <property type="entry name" value="CYTOPLASMIC TRNA 2-THIOLATION PROTEIN 2"/>
    <property type="match status" value="1"/>
</dbReference>
<proteinExistence type="inferred from homology"/>
<dbReference type="GO" id="GO:0002143">
    <property type="term" value="P:tRNA wobble position uridine thiolation"/>
    <property type="evidence" value="ECO:0007669"/>
    <property type="project" value="TreeGrafter"/>
</dbReference>
<sequence length="486" mass="55321">MCSIQEETSLDLNGLSFFFQKKIFFFLRIYLVLKSVKFKPTTKNCVKCKTAKAIILIRHSTYCKKCFQHVFVGKFRKNVEKSRTASSYGSGEKIMVGFSGGPSSRAMLQLINEYNEAIPHKRVYSEIVVCHIDESLLLNQKSTIPLIEQSVRKYNYPFIGLYLQDIYNSDVTKSGFYNSVIEIEIDAKISQQKDPTESPAEKLSNLLNNISNLTVKEDFIWYLKLCYLIDTARKNGCTRLFLGDCSTRLSIKIISLTSKGRGFSLPLETSGETNWFEDVIITRPMKDMLSKEIGIYNQFAGLDDVYVQNVTSMMHAKASIERLTEDFIVGLEKEFPSTVSTIARTGAKLTPSDSIMKENRCVICLMPYQENNKIWQNRIIVMTIPSSQQSNGCNDIQLNCSKNTTSGGCINGCNDTSNDESMVNAEFADSLCYACRVDIRDIKITNKKIILPPYVAEGVEERKKKINRKQMRKHIEEYLLCSEEEL</sequence>
<dbReference type="Gene3D" id="3.40.50.620">
    <property type="entry name" value="HUPs"/>
    <property type="match status" value="1"/>
</dbReference>
<comment type="subcellular location">
    <subcellularLocation>
        <location evidence="3">Cytoplasm</location>
    </subcellularLocation>
</comment>
<dbReference type="GO" id="GO:0005829">
    <property type="term" value="C:cytosol"/>
    <property type="evidence" value="ECO:0007669"/>
    <property type="project" value="TreeGrafter"/>
</dbReference>
<comment type="similarity">
    <text evidence="3">Belongs to the CTU2/NCS2 family.</text>
</comment>
<dbReference type="HOGENOM" id="CLU_024534_2_1_1"/>
<name>U9SUL9_RHIID</name>
<keyword evidence="2 3" id="KW-0819">tRNA processing</keyword>
<evidence type="ECO:0000313" key="4">
    <source>
        <dbReference type="EMBL" id="ERZ97737.1"/>
    </source>
</evidence>
<dbReference type="InterPro" id="IPR014729">
    <property type="entry name" value="Rossmann-like_a/b/a_fold"/>
</dbReference>
<dbReference type="Pfam" id="PF10288">
    <property type="entry name" value="CTU2"/>
    <property type="match status" value="1"/>
</dbReference>